<evidence type="ECO:0000313" key="1">
    <source>
        <dbReference type="EMBL" id="KKR30183.1"/>
    </source>
</evidence>
<dbReference type="EMBL" id="LBXL01000011">
    <property type="protein sequence ID" value="KKR30183.1"/>
    <property type="molecule type" value="Genomic_DNA"/>
</dbReference>
<accession>A0A0G0PQK8</accession>
<protein>
    <submittedName>
        <fullName evidence="1">Uncharacterized protein</fullName>
    </submittedName>
</protein>
<comment type="caution">
    <text evidence="1">The sequence shown here is derived from an EMBL/GenBank/DDBJ whole genome shotgun (WGS) entry which is preliminary data.</text>
</comment>
<gene>
    <name evidence="1" type="ORF">UT61_C0011G0006</name>
</gene>
<dbReference type="AlphaFoldDB" id="A0A0G0PQK8"/>
<evidence type="ECO:0000313" key="2">
    <source>
        <dbReference type="Proteomes" id="UP000034793"/>
    </source>
</evidence>
<reference evidence="1 2" key="1">
    <citation type="journal article" date="2015" name="Nature">
        <title>rRNA introns, odd ribosomes, and small enigmatic genomes across a large radiation of phyla.</title>
        <authorList>
            <person name="Brown C.T."/>
            <person name="Hug L.A."/>
            <person name="Thomas B.C."/>
            <person name="Sharon I."/>
            <person name="Castelle C.J."/>
            <person name="Singh A."/>
            <person name="Wilkins M.J."/>
            <person name="Williams K.H."/>
            <person name="Banfield J.F."/>
        </authorList>
    </citation>
    <scope>NUCLEOTIDE SEQUENCE [LARGE SCALE GENOMIC DNA]</scope>
</reference>
<organism evidence="1 2">
    <name type="scientific">Candidatus Woesebacteria bacterium GW2011_GWA1_39_8</name>
    <dbReference type="NCBI Taxonomy" id="1618552"/>
    <lineage>
        <taxon>Bacteria</taxon>
        <taxon>Candidatus Woeseibacteriota</taxon>
    </lineage>
</organism>
<sequence length="69" mass="7655">MKKEMTIGYQNRQGRSYGGTGVGSLSRDLPTAPKLVIANHFLKKLSGFCIGDKVTVQYSLNEIIIRKLI</sequence>
<dbReference type="Proteomes" id="UP000034793">
    <property type="component" value="Unassembled WGS sequence"/>
</dbReference>
<name>A0A0G0PQK8_9BACT</name>
<proteinExistence type="predicted"/>